<gene>
    <name evidence="8" type="ORF">DEA37_0009962</name>
</gene>
<dbReference type="Proteomes" id="UP000324629">
    <property type="component" value="Unassembled WGS sequence"/>
</dbReference>
<feature type="compositionally biased region" description="Basic and acidic residues" evidence="5">
    <location>
        <begin position="707"/>
        <end position="719"/>
    </location>
</feature>
<feature type="transmembrane region" description="Helical" evidence="6">
    <location>
        <begin position="71"/>
        <end position="91"/>
    </location>
</feature>
<dbReference type="PANTHER" id="PTHR21041:SF17">
    <property type="entry name" value="E3 UBIQUITIN-PROTEIN LIGASE DCST1"/>
    <property type="match status" value="1"/>
</dbReference>
<feature type="transmembrane region" description="Helical" evidence="6">
    <location>
        <begin position="1124"/>
        <end position="1146"/>
    </location>
</feature>
<evidence type="ECO:0000313" key="8">
    <source>
        <dbReference type="EMBL" id="KAA3673323.1"/>
    </source>
</evidence>
<keyword evidence="4 6" id="KW-0472">Membrane</keyword>
<evidence type="ECO:0000256" key="4">
    <source>
        <dbReference type="ARBA" id="ARBA00023136"/>
    </source>
</evidence>
<keyword evidence="9" id="KW-1185">Reference proteome</keyword>
<evidence type="ECO:0000256" key="3">
    <source>
        <dbReference type="ARBA" id="ARBA00022989"/>
    </source>
</evidence>
<dbReference type="Pfam" id="PF00335">
    <property type="entry name" value="Tetraspanin"/>
    <property type="match status" value="1"/>
</dbReference>
<dbReference type="InterPro" id="IPR012858">
    <property type="entry name" value="DC_STAMP-like"/>
</dbReference>
<accession>A0A5J4ND24</accession>
<dbReference type="EMBL" id="QNGE01004019">
    <property type="protein sequence ID" value="KAA3673323.1"/>
    <property type="molecule type" value="Genomic_DNA"/>
</dbReference>
<reference evidence="8 9" key="1">
    <citation type="journal article" date="2019" name="Gigascience">
        <title>Whole-genome sequence of the oriental lung fluke Paragonimus westermani.</title>
        <authorList>
            <person name="Oey H."/>
            <person name="Zakrzewski M."/>
            <person name="Narain K."/>
            <person name="Devi K.R."/>
            <person name="Agatsuma T."/>
            <person name="Nawaratna S."/>
            <person name="Gobert G.N."/>
            <person name="Jones M.K."/>
            <person name="Ragan M.A."/>
            <person name="McManus D.P."/>
            <person name="Krause L."/>
        </authorList>
    </citation>
    <scope>NUCLEOTIDE SEQUENCE [LARGE SCALE GENOMIC DNA]</scope>
    <source>
        <strain evidence="8 9">IND2009</strain>
    </source>
</reference>
<dbReference type="GO" id="GO:0016020">
    <property type="term" value="C:membrane"/>
    <property type="evidence" value="ECO:0007669"/>
    <property type="project" value="UniProtKB-SubCell"/>
</dbReference>
<evidence type="ECO:0000259" key="7">
    <source>
        <dbReference type="Pfam" id="PF07782"/>
    </source>
</evidence>
<protein>
    <submittedName>
        <fullName evidence="8">E3 ubiquitin-protein ligase DCST1</fullName>
    </submittedName>
</protein>
<feature type="transmembrane region" description="Helical" evidence="6">
    <location>
        <begin position="514"/>
        <end position="537"/>
    </location>
</feature>
<comment type="caution">
    <text evidence="8">The sequence shown here is derived from an EMBL/GenBank/DDBJ whole genome shotgun (WGS) entry which is preliminary data.</text>
</comment>
<feature type="transmembrane region" description="Helical" evidence="6">
    <location>
        <begin position="103"/>
        <end position="131"/>
    </location>
</feature>
<keyword evidence="2 6" id="KW-0812">Transmembrane</keyword>
<keyword evidence="3 6" id="KW-1133">Transmembrane helix</keyword>
<dbReference type="InterPro" id="IPR008952">
    <property type="entry name" value="Tetraspanin_EC2_sf"/>
</dbReference>
<organism evidence="8 9">
    <name type="scientific">Paragonimus westermani</name>
    <dbReference type="NCBI Taxonomy" id="34504"/>
    <lineage>
        <taxon>Eukaryota</taxon>
        <taxon>Metazoa</taxon>
        <taxon>Spiralia</taxon>
        <taxon>Lophotrochozoa</taxon>
        <taxon>Platyhelminthes</taxon>
        <taxon>Trematoda</taxon>
        <taxon>Digenea</taxon>
        <taxon>Plagiorchiida</taxon>
        <taxon>Troglotremata</taxon>
        <taxon>Troglotrematidae</taxon>
        <taxon>Paragonimus</taxon>
    </lineage>
</organism>
<evidence type="ECO:0000256" key="5">
    <source>
        <dbReference type="SAM" id="MobiDB-lite"/>
    </source>
</evidence>
<dbReference type="InterPro" id="IPR051856">
    <property type="entry name" value="CSR-E3_Ligase_Protein"/>
</dbReference>
<proteinExistence type="predicted"/>
<evidence type="ECO:0000313" key="9">
    <source>
        <dbReference type="Proteomes" id="UP000324629"/>
    </source>
</evidence>
<feature type="region of interest" description="Disordered" evidence="5">
    <location>
        <begin position="707"/>
        <end position="764"/>
    </location>
</feature>
<dbReference type="PANTHER" id="PTHR21041">
    <property type="entry name" value="DENDRITIC CELL-SPECIFIC TRANSMEMBRANE PROTEIN"/>
    <property type="match status" value="1"/>
</dbReference>
<feature type="transmembrane region" description="Helical" evidence="6">
    <location>
        <begin position="1020"/>
        <end position="1043"/>
    </location>
</feature>
<name>A0A5J4ND24_9TREM</name>
<comment type="subcellular location">
    <subcellularLocation>
        <location evidence="1">Membrane</location>
        <topology evidence="1">Multi-pass membrane protein</topology>
    </subcellularLocation>
</comment>
<dbReference type="Pfam" id="PF07782">
    <property type="entry name" value="DC_STAMP"/>
    <property type="match status" value="1"/>
</dbReference>
<feature type="transmembrane region" description="Helical" evidence="6">
    <location>
        <begin position="21"/>
        <end position="42"/>
    </location>
</feature>
<dbReference type="InterPro" id="IPR018499">
    <property type="entry name" value="Tetraspanin/Peripherin"/>
</dbReference>
<feature type="non-terminal residue" evidence="8">
    <location>
        <position position="1"/>
    </location>
</feature>
<dbReference type="SUPFAM" id="SSF48652">
    <property type="entry name" value="Tetraspanin"/>
    <property type="match status" value="1"/>
</dbReference>
<evidence type="ECO:0000256" key="1">
    <source>
        <dbReference type="ARBA" id="ARBA00004141"/>
    </source>
</evidence>
<sequence>VDQLFLNFRSARGPIMWHQHLCLLGCLAVSLVFIETCLLHQIQLPIWLKPNLPDLEFELTRRLSHALKKKVIGQTVGSFLCLIYWATAYITAVFPPKLTRKQLGIYTTVSFLIWHVIIQPYLFAALLYSIYSGLAVVQELGTLQYSLEDHWRRAFEHIRRNSSVGSSISSYVAHLEKMQHEFHCCGANSLSDWDGVDPLRIGLESTWFSRGHDFTPWQQLVLYLPPTCCDSQATPFCSDSELVIRRSQMVDREPQSYPNDLPVYHLGCVEVMCEHVGKNLGQTLHVALMVDILIHVLQVICCICVYHVQEPSASVQFPGYETNQSAYVATGEEEEGDYEAREKDIEGHSMDSEFVERYDEGEEKVDQAIFEMEQSTKLPLSGHKLGASQLIQSYRLPGSAPGYISNAKLLSACQSLALIGKPSQIHQAFSKIKSLWLEKGIKIGWTLRDRINTYATFLRPIRWKSKFTPGQLEWSGLRYWLRRRLPLVEALIYADGNVTRELEGNVIYGCLLTYILRVLCCLFLGYLVASALIAAFVPKEKAKEVKYSEEATDTEEKIRRDAVLVAQEVAWITSLFIYAIIMFGAVISRRVRCLLFMLVPSLGLTVGQSYLGAELVHTVLTGPAANTERNLRAAVSTLQCLMELSKNVTREAKQFYEESKESVKLENAKNYYSLIQQKSEQFTESVEAYRESADKLMKQIAQSEELAKRAESMLRRKGSDSSSTGYDDVDKADEDRRNKLLQLTRRLTDRDAHNSNQSMGKSQKRLKQLMSKMNMDGALMQGMVERIQAGTDIENMIKRRMIATCMVFHNTRGSICSLAAVNACDRLQLILSVVFLYPVLIKYPCIWQVSKGVACPTSEVMDQAIQQCGSTVSNIGMGPGYGAMFYQSIDSLNQISEAFHLNLKSSLTGLPTLGEWFSEHKTVVNEVARKTKESVQIMFRLSLLTSTLLKLLSLMVFRKASNYINNYLTDVSFDNVYIGEAFEAIDAKRLRQNRETLLPLKKFERKKYFWRKKAYTKDELSKAIVGCLKAFGLGFVLSIFFVIDVFIADTIHMLDVATDTQIQLGAKMNRTSGRVLEPPHVEGDGIFRELIENTITVLTHISQLDININLKICSPRVQITDVYYWQRFGALWACMLLIGLLSGYLLRARHMILDFFYPFRQNRRAVHLYNSVLVDRRRHMTIYRNILVHQTRENRLQAEARERSEAVLLQKKNPLLVRLFGKRKVTCFLCNERFQSSPFILICPYDDTPICRFCRQVVFRGKNTCIVCLDRDPVKLFEERRLALRQKQALIAKLQAENVENDEINVERRDNDEQESSGKENC</sequence>
<evidence type="ECO:0000256" key="2">
    <source>
        <dbReference type="ARBA" id="ARBA00022692"/>
    </source>
</evidence>
<dbReference type="Gene3D" id="1.10.1450.10">
    <property type="entry name" value="Tetraspanin"/>
    <property type="match status" value="1"/>
</dbReference>
<feature type="domain" description="Dendritic cell-specific transmembrane protein-like" evidence="7">
    <location>
        <begin position="973"/>
        <end position="1169"/>
    </location>
</feature>
<evidence type="ECO:0000256" key="6">
    <source>
        <dbReference type="SAM" id="Phobius"/>
    </source>
</evidence>
<feature type="transmembrane region" description="Helical" evidence="6">
    <location>
        <begin position="569"/>
        <end position="587"/>
    </location>
</feature>